<accession>A0A7X3GYD8</accession>
<keyword evidence="8" id="KW-1185">Reference proteome</keyword>
<evidence type="ECO:0000256" key="4">
    <source>
        <dbReference type="ARBA" id="ARBA00023098"/>
    </source>
</evidence>
<protein>
    <recommendedName>
        <fullName evidence="6">Enoyl-CoA hydratase domain-containing protein 3, mitochondrial</fullName>
    </recommendedName>
</protein>
<dbReference type="InterPro" id="IPR014748">
    <property type="entry name" value="Enoyl-CoA_hydra_C"/>
</dbReference>
<dbReference type="EMBL" id="WTKP01000001">
    <property type="protein sequence ID" value="MWJ27004.1"/>
    <property type="molecule type" value="Genomic_DNA"/>
</dbReference>
<keyword evidence="3" id="KW-0809">Transit peptide</keyword>
<reference evidence="7 8" key="1">
    <citation type="submission" date="2019-12" db="EMBL/GenBank/DDBJ databases">
        <title>Halomonas rutogse sp. nov. isolated from two lakes on Tibetan Plateau.</title>
        <authorList>
            <person name="Gao P."/>
        </authorList>
    </citation>
    <scope>NUCLEOTIDE SEQUENCE [LARGE SCALE GENOMIC DNA]</scope>
    <source>
        <strain evidence="7 8">ZH2S</strain>
    </source>
</reference>
<dbReference type="PANTHER" id="PTHR43602:SF1">
    <property type="entry name" value="ENOYL-COA HYDRATASE DOMAIN-CONTAINING PROTEIN 3, MITOCHONDRIAL"/>
    <property type="match status" value="1"/>
</dbReference>
<dbReference type="Gene3D" id="3.90.226.10">
    <property type="entry name" value="2-enoyl-CoA Hydratase, Chain A, domain 1"/>
    <property type="match status" value="1"/>
</dbReference>
<evidence type="ECO:0000256" key="6">
    <source>
        <dbReference type="ARBA" id="ARBA00040545"/>
    </source>
</evidence>
<dbReference type="GO" id="GO:0006631">
    <property type="term" value="P:fatty acid metabolic process"/>
    <property type="evidence" value="ECO:0007669"/>
    <property type="project" value="UniProtKB-KW"/>
</dbReference>
<organism evidence="7 8">
    <name type="scientific">Vreelandella zhuhanensis</name>
    <dbReference type="NCBI Taxonomy" id="2684210"/>
    <lineage>
        <taxon>Bacteria</taxon>
        <taxon>Pseudomonadati</taxon>
        <taxon>Pseudomonadota</taxon>
        <taxon>Gammaproteobacteria</taxon>
        <taxon>Oceanospirillales</taxon>
        <taxon>Halomonadaceae</taxon>
        <taxon>Vreelandella</taxon>
    </lineage>
</organism>
<comment type="similarity">
    <text evidence="1">Belongs to the enoyl-CoA hydratase/isomerase family.</text>
</comment>
<dbReference type="Gene3D" id="1.10.12.10">
    <property type="entry name" value="Lyase 2-enoyl-coa Hydratase, Chain A, domain 2"/>
    <property type="match status" value="1"/>
</dbReference>
<evidence type="ECO:0000313" key="7">
    <source>
        <dbReference type="EMBL" id="MWJ27004.1"/>
    </source>
</evidence>
<dbReference type="InterPro" id="IPR001753">
    <property type="entry name" value="Enoyl-CoA_hydra/iso"/>
</dbReference>
<dbReference type="SUPFAM" id="SSF52096">
    <property type="entry name" value="ClpP/crotonase"/>
    <property type="match status" value="1"/>
</dbReference>
<sequence length="266" mass="28391">MSHSQASEDILLREDKDGAVYLTLNRPDKFNTLSETMLAALQRELDAIAADPAVRCVVIGAKGRGFCAGHDLREMRENSDHSYYQALFRGCSRLMQSVVALPVPVIAKVQGMATAAGCQLVASCDLAIAARSASFAVSGINVGLFCSTPAVALSRNVSPKRAFDMLVSGQFIDAETALEWGLLSDVTADSDLETAVADKVEQILSKSPAAVRFGKSMFHPQREMALADAYDFAGNVMAENMLSPDAGEGIDAFLGKRKPVWALPGC</sequence>
<evidence type="ECO:0000256" key="5">
    <source>
        <dbReference type="ARBA" id="ARBA00037410"/>
    </source>
</evidence>
<evidence type="ECO:0000256" key="2">
    <source>
        <dbReference type="ARBA" id="ARBA00022832"/>
    </source>
</evidence>
<keyword evidence="4" id="KW-0443">Lipid metabolism</keyword>
<dbReference type="InterPro" id="IPR052377">
    <property type="entry name" value="Mitochondrial_ECH-domain"/>
</dbReference>
<dbReference type="PANTHER" id="PTHR43602">
    <property type="match status" value="1"/>
</dbReference>
<dbReference type="Proteomes" id="UP000437638">
    <property type="component" value="Unassembled WGS sequence"/>
</dbReference>
<evidence type="ECO:0000256" key="1">
    <source>
        <dbReference type="ARBA" id="ARBA00005254"/>
    </source>
</evidence>
<name>A0A7X3GYD8_9GAMM</name>
<dbReference type="RefSeq" id="WP_160417194.1">
    <property type="nucleotide sequence ID" value="NZ_WTKP01000001.1"/>
</dbReference>
<dbReference type="CDD" id="cd06558">
    <property type="entry name" value="crotonase-like"/>
    <property type="match status" value="1"/>
</dbReference>
<evidence type="ECO:0000256" key="3">
    <source>
        <dbReference type="ARBA" id="ARBA00022946"/>
    </source>
</evidence>
<dbReference type="AlphaFoldDB" id="A0A7X3GYD8"/>
<gene>
    <name evidence="7" type="ORF">GPM19_02080</name>
</gene>
<keyword evidence="7" id="KW-0456">Lyase</keyword>
<comment type="function">
    <text evidence="5">May play a role in fatty acid biosynthesis and insulin sensitivity.</text>
</comment>
<evidence type="ECO:0000313" key="8">
    <source>
        <dbReference type="Proteomes" id="UP000437638"/>
    </source>
</evidence>
<keyword evidence="2" id="KW-0276">Fatty acid metabolism</keyword>
<dbReference type="Pfam" id="PF00378">
    <property type="entry name" value="ECH_1"/>
    <property type="match status" value="1"/>
</dbReference>
<comment type="caution">
    <text evidence="7">The sequence shown here is derived from an EMBL/GenBank/DDBJ whole genome shotgun (WGS) entry which is preliminary data.</text>
</comment>
<proteinExistence type="inferred from homology"/>
<dbReference type="GO" id="GO:0016836">
    <property type="term" value="F:hydro-lyase activity"/>
    <property type="evidence" value="ECO:0007669"/>
    <property type="project" value="TreeGrafter"/>
</dbReference>
<dbReference type="InterPro" id="IPR029045">
    <property type="entry name" value="ClpP/crotonase-like_dom_sf"/>
</dbReference>
<dbReference type="NCBIfam" id="NF006008">
    <property type="entry name" value="PRK08139.1"/>
    <property type="match status" value="1"/>
</dbReference>